<feature type="region of interest" description="Disordered" evidence="1">
    <location>
        <begin position="1"/>
        <end position="23"/>
    </location>
</feature>
<feature type="region of interest" description="Disordered" evidence="1">
    <location>
        <begin position="788"/>
        <end position="807"/>
    </location>
</feature>
<evidence type="ECO:0000256" key="1">
    <source>
        <dbReference type="SAM" id="MobiDB-lite"/>
    </source>
</evidence>
<dbReference type="OrthoDB" id="5584477at2759"/>
<gene>
    <name evidence="3" type="ORF">JVT61DRAFT_9518</name>
</gene>
<dbReference type="InterPro" id="IPR040976">
    <property type="entry name" value="Pkinase_fungal"/>
</dbReference>
<feature type="region of interest" description="Disordered" evidence="1">
    <location>
        <begin position="840"/>
        <end position="942"/>
    </location>
</feature>
<protein>
    <recommendedName>
        <fullName evidence="2">Fungal-type protein kinase domain-containing protein</fullName>
    </recommendedName>
</protein>
<feature type="compositionally biased region" description="Acidic residues" evidence="1">
    <location>
        <begin position="319"/>
        <end position="354"/>
    </location>
</feature>
<accession>A0A8I3A4R2</accession>
<feature type="compositionally biased region" description="Polar residues" evidence="1">
    <location>
        <begin position="599"/>
        <end position="612"/>
    </location>
</feature>
<evidence type="ECO:0000313" key="4">
    <source>
        <dbReference type="Proteomes" id="UP000683000"/>
    </source>
</evidence>
<dbReference type="Pfam" id="PF17667">
    <property type="entry name" value="Pkinase_fungal"/>
    <property type="match status" value="2"/>
</dbReference>
<feature type="domain" description="Fungal-type protein kinase" evidence="2">
    <location>
        <begin position="366"/>
        <end position="555"/>
    </location>
</feature>
<dbReference type="EMBL" id="JAGFBS010000034">
    <property type="protein sequence ID" value="KAG6371483.1"/>
    <property type="molecule type" value="Genomic_DNA"/>
</dbReference>
<evidence type="ECO:0000313" key="3">
    <source>
        <dbReference type="EMBL" id="KAG6371483.1"/>
    </source>
</evidence>
<organism evidence="3 4">
    <name type="scientific">Boletus reticuloceps</name>
    <dbReference type="NCBI Taxonomy" id="495285"/>
    <lineage>
        <taxon>Eukaryota</taxon>
        <taxon>Fungi</taxon>
        <taxon>Dikarya</taxon>
        <taxon>Basidiomycota</taxon>
        <taxon>Agaricomycotina</taxon>
        <taxon>Agaricomycetes</taxon>
        <taxon>Agaricomycetidae</taxon>
        <taxon>Boletales</taxon>
        <taxon>Boletineae</taxon>
        <taxon>Boletaceae</taxon>
        <taxon>Boletoideae</taxon>
        <taxon>Boletus</taxon>
    </lineage>
</organism>
<feature type="region of interest" description="Disordered" evidence="1">
    <location>
        <begin position="314"/>
        <end position="361"/>
    </location>
</feature>
<proteinExistence type="predicted"/>
<name>A0A8I3A4R2_9AGAM</name>
<dbReference type="Proteomes" id="UP000683000">
    <property type="component" value="Unassembled WGS sequence"/>
</dbReference>
<keyword evidence="4" id="KW-1185">Reference proteome</keyword>
<dbReference type="AlphaFoldDB" id="A0A8I3A4R2"/>
<reference evidence="3" key="1">
    <citation type="submission" date="2021-03" db="EMBL/GenBank/DDBJ databases">
        <title>Evolutionary innovations through gain and loss of genes in the ectomycorrhizal Boletales.</title>
        <authorList>
            <person name="Wu G."/>
            <person name="Miyauchi S."/>
            <person name="Morin E."/>
            <person name="Yang Z.-L."/>
            <person name="Xu J."/>
            <person name="Martin F.M."/>
        </authorList>
    </citation>
    <scope>NUCLEOTIDE SEQUENCE</scope>
    <source>
        <strain evidence="3">BR01</strain>
    </source>
</reference>
<feature type="domain" description="Fungal-type protein kinase" evidence="2">
    <location>
        <begin position="198"/>
        <end position="307"/>
    </location>
</feature>
<feature type="compositionally biased region" description="Basic residues" evidence="1">
    <location>
        <begin position="923"/>
        <end position="942"/>
    </location>
</feature>
<dbReference type="PANTHER" id="PTHR38248">
    <property type="entry name" value="FUNK1 6"/>
    <property type="match status" value="1"/>
</dbReference>
<sequence length="942" mass="105611">MVDDVATENRQPASPGLERRLRSHPTPYNLQCIATIVPQLRRKTDWNRSTMDPLLQNDTRNTRVNLDQEESIKFLGFMYPDQLLLSKIGGKSAEKVGHSMMEEVLKVFRQREWYGSTSAKGRTRKAGWLPKSGCPSLDPKSIKDREVQLAKFLNNVLGVVSEVCKVPFFHWDAKSANLPLDGSYACRKPDITCYFDASGTRHHWGQVATFCEVKNRNDGSKQSQSFTEIAGKTSCILVTQDGRHLVPCVRLLGSCICLTIFDHGGSITTHSFDIHESPTVFLHILMGVSLANYSTLGFDMSIKWDGKVAEPDDEKIALDDEENVPDDKELEPDDEMAQADDESQLDDEEPDPGDEQPPMINVEGKRRKWLEIVNKEGRICTIWLEKILSISDSLVGRGSTVWEGVINSESDVPGAEEVVVVKDSWIDPLRKYTEGMILHILEQNGVEGVPTLLAERQVKIQHHAGEAVETNLSTHFIRSMLHNIRSPNDFHLRVLSRLVTRPVGTLIIDFSSLGELLVAFLDCIITHKDAVNLARILHRDISLVNLLLATTKAEHRTTHEKYIQYYISGQAQVDLCKRISCLTRRGVLADWGYATPITPTTVSADSPSTPSSEGDPPTLPTEIGPLASQMPIGAWVEAETPIDLVPVRQIDGVTMVSASQLTDEHDIVLLMGTDDPKKDLRHTIDSSPLYRTSEKELEECYGKLFNTFNPNVVKTSTIQSDVTWLPLVVKHISSYFQPLVPLLKALRDTIISPMHTDVEGKFYRRTLFNHDMIIEHFVMALSSLGPESWGDPDIPEPPSQTVSKQVTGDPDKLLVSHAEHVMVPKSLKRTRTEKCEGQLPFLQVPHPPPPVPLTPGWHGAWSHSRQPLMQPHDGDSESDEYVPSHYGKRRRLSNQDHLQPEAGPSTSSALPDNRVQDDIPLRRSPRKKPDRNFPPHHKPGRK</sequence>
<feature type="region of interest" description="Disordered" evidence="1">
    <location>
        <begin position="599"/>
        <end position="622"/>
    </location>
</feature>
<dbReference type="PANTHER" id="PTHR38248:SF2">
    <property type="entry name" value="FUNK1 11"/>
    <property type="match status" value="1"/>
</dbReference>
<comment type="caution">
    <text evidence="3">The sequence shown here is derived from an EMBL/GenBank/DDBJ whole genome shotgun (WGS) entry which is preliminary data.</text>
</comment>
<evidence type="ECO:0000259" key="2">
    <source>
        <dbReference type="Pfam" id="PF17667"/>
    </source>
</evidence>